<organism evidence="2 3">
    <name type="scientific">Oedothorax gibbosus</name>
    <dbReference type="NCBI Taxonomy" id="931172"/>
    <lineage>
        <taxon>Eukaryota</taxon>
        <taxon>Metazoa</taxon>
        <taxon>Ecdysozoa</taxon>
        <taxon>Arthropoda</taxon>
        <taxon>Chelicerata</taxon>
        <taxon>Arachnida</taxon>
        <taxon>Araneae</taxon>
        <taxon>Araneomorphae</taxon>
        <taxon>Entelegynae</taxon>
        <taxon>Araneoidea</taxon>
        <taxon>Linyphiidae</taxon>
        <taxon>Erigoninae</taxon>
        <taxon>Oedothorax</taxon>
    </lineage>
</organism>
<proteinExistence type="predicted"/>
<evidence type="ECO:0000313" key="2">
    <source>
        <dbReference type="EMBL" id="KAG8176079.1"/>
    </source>
</evidence>
<dbReference type="Proteomes" id="UP000827092">
    <property type="component" value="Unassembled WGS sequence"/>
</dbReference>
<protein>
    <submittedName>
        <fullName evidence="2">Uncharacterized protein</fullName>
    </submittedName>
</protein>
<evidence type="ECO:0000313" key="3">
    <source>
        <dbReference type="Proteomes" id="UP000827092"/>
    </source>
</evidence>
<name>A0AAV6TXM7_9ARAC</name>
<comment type="caution">
    <text evidence="2">The sequence shown here is derived from an EMBL/GenBank/DDBJ whole genome shotgun (WGS) entry which is preliminary data.</text>
</comment>
<keyword evidence="3" id="KW-1185">Reference proteome</keyword>
<evidence type="ECO:0000256" key="1">
    <source>
        <dbReference type="SAM" id="MobiDB-lite"/>
    </source>
</evidence>
<dbReference type="EMBL" id="JAFNEN010000918">
    <property type="protein sequence ID" value="KAG8176079.1"/>
    <property type="molecule type" value="Genomic_DNA"/>
</dbReference>
<feature type="region of interest" description="Disordered" evidence="1">
    <location>
        <begin position="108"/>
        <end position="130"/>
    </location>
</feature>
<gene>
    <name evidence="2" type="ORF">JTE90_025537</name>
</gene>
<reference evidence="2 3" key="1">
    <citation type="journal article" date="2022" name="Nat. Ecol. Evol.">
        <title>A masculinizing supergene underlies an exaggerated male reproductive morph in a spider.</title>
        <authorList>
            <person name="Hendrickx F."/>
            <person name="De Corte Z."/>
            <person name="Sonet G."/>
            <person name="Van Belleghem S.M."/>
            <person name="Kostlbacher S."/>
            <person name="Vangestel C."/>
        </authorList>
    </citation>
    <scope>NUCLEOTIDE SEQUENCE [LARGE SCALE GENOMIC DNA]</scope>
    <source>
        <strain evidence="2">W744_W776</strain>
    </source>
</reference>
<accession>A0AAV6TXM7</accession>
<dbReference type="AlphaFoldDB" id="A0AAV6TXM7"/>
<sequence length="143" mass="16099">MKLPFSVILDGIRDTISSSGLERSQLLTNKDLHNIEHSFNVGSEAKGHPNDGTSVETWVNEINADPDSCVLLYKPQGVTCSNFPLLKSEDFAQNQYWLLMSIRDNEASEEVDKIAPSDEQGYDEQSEMERRVADVLDSIQTHR</sequence>